<keyword evidence="2" id="KW-0328">Glycosyltransferase</keyword>
<dbReference type="AlphaFoldDB" id="A0A940MP57"/>
<feature type="domain" description="Phosphoribosyltransferase" evidence="1">
    <location>
        <begin position="24"/>
        <end position="172"/>
    </location>
</feature>
<accession>A0A940MP57</accession>
<reference evidence="2" key="1">
    <citation type="submission" date="2021-03" db="EMBL/GenBank/DDBJ databases">
        <title>Sagittula salina sp. nov. strain M10.9X isolated from the marine waste.</title>
        <authorList>
            <person name="Satari L."/>
            <person name="Molina-Menor E."/>
            <person name="Vidal-Verdu A."/>
            <person name="Pascual J."/>
            <person name="Pereto J."/>
            <person name="Porcar M."/>
        </authorList>
    </citation>
    <scope>NUCLEOTIDE SEQUENCE</scope>
    <source>
        <strain evidence="2">M10.9X</strain>
    </source>
</reference>
<evidence type="ECO:0000313" key="3">
    <source>
        <dbReference type="Proteomes" id="UP000675940"/>
    </source>
</evidence>
<evidence type="ECO:0000313" key="2">
    <source>
        <dbReference type="EMBL" id="MBP0482191.1"/>
    </source>
</evidence>
<sequence length="214" mass="22176">MLFHDRTEAASQLIAALPQRIGPEWIVLGIPRGGVPIAAAVARHLGAPLDVVVVRKVGAPGNPEVALAAVTGPDPSQRVDNAALRRSLGLGGQQVEAIAREEVAEVARRSKTFADARPPLSLKGRHVLIVDDGAATGTTLAAAVRAVRDQGAIEIVAALPVALSHGLDPLRGLGIEVICPHPSEPLAAVGQAYTIFDQVPDATVTETLRGSLRP</sequence>
<proteinExistence type="predicted"/>
<dbReference type="InterPro" id="IPR029057">
    <property type="entry name" value="PRTase-like"/>
</dbReference>
<dbReference type="EMBL" id="JAGISH010000003">
    <property type="protein sequence ID" value="MBP0482191.1"/>
    <property type="molecule type" value="Genomic_DNA"/>
</dbReference>
<dbReference type="Gene3D" id="3.40.50.2020">
    <property type="match status" value="1"/>
</dbReference>
<dbReference type="GO" id="GO:0016757">
    <property type="term" value="F:glycosyltransferase activity"/>
    <property type="evidence" value="ECO:0007669"/>
    <property type="project" value="UniProtKB-KW"/>
</dbReference>
<keyword evidence="2" id="KW-0808">Transferase</keyword>
<dbReference type="Proteomes" id="UP000675940">
    <property type="component" value="Unassembled WGS sequence"/>
</dbReference>
<dbReference type="Pfam" id="PF00156">
    <property type="entry name" value="Pribosyltran"/>
    <property type="match status" value="1"/>
</dbReference>
<gene>
    <name evidence="2" type="ORF">J5474_06755</name>
</gene>
<name>A0A940MP57_9RHOB</name>
<comment type="caution">
    <text evidence="2">The sequence shown here is derived from an EMBL/GenBank/DDBJ whole genome shotgun (WGS) entry which is preliminary data.</text>
</comment>
<evidence type="ECO:0000259" key="1">
    <source>
        <dbReference type="Pfam" id="PF00156"/>
    </source>
</evidence>
<organism evidence="2 3">
    <name type="scientific">Sagittula salina</name>
    <dbReference type="NCBI Taxonomy" id="2820268"/>
    <lineage>
        <taxon>Bacteria</taxon>
        <taxon>Pseudomonadati</taxon>
        <taxon>Pseudomonadota</taxon>
        <taxon>Alphaproteobacteria</taxon>
        <taxon>Rhodobacterales</taxon>
        <taxon>Roseobacteraceae</taxon>
        <taxon>Sagittula</taxon>
    </lineage>
</organism>
<dbReference type="CDD" id="cd06223">
    <property type="entry name" value="PRTases_typeI"/>
    <property type="match status" value="1"/>
</dbReference>
<protein>
    <submittedName>
        <fullName evidence="2">Phosphoribosyltransferase</fullName>
    </submittedName>
</protein>
<dbReference type="SUPFAM" id="SSF53271">
    <property type="entry name" value="PRTase-like"/>
    <property type="match status" value="1"/>
</dbReference>
<dbReference type="RefSeq" id="WP_209360055.1">
    <property type="nucleotide sequence ID" value="NZ_JAGISH010000003.1"/>
</dbReference>
<keyword evidence="3" id="KW-1185">Reference proteome</keyword>
<dbReference type="InterPro" id="IPR000836">
    <property type="entry name" value="PRTase_dom"/>
</dbReference>
<dbReference type="Gene3D" id="3.30.1310.20">
    <property type="entry name" value="PRTase-like"/>
    <property type="match status" value="1"/>
</dbReference>